<evidence type="ECO:0000259" key="3">
    <source>
        <dbReference type="Pfam" id="PF21047"/>
    </source>
</evidence>
<dbReference type="PANTHER" id="PTHR23120:SF42">
    <property type="entry name" value="MAESTRO HEAT-LIKE REPEAT FAMILY MEMBER 3"/>
    <property type="match status" value="1"/>
</dbReference>
<reference evidence="5" key="2">
    <citation type="submission" date="2025-08" db="UniProtKB">
        <authorList>
            <consortium name="Ensembl"/>
        </authorList>
    </citation>
    <scope>IDENTIFICATION</scope>
</reference>
<accession>A0A674H222</accession>
<feature type="region of interest" description="Disordered" evidence="2">
    <location>
        <begin position="219"/>
        <end position="254"/>
    </location>
</feature>
<dbReference type="PANTHER" id="PTHR23120">
    <property type="entry name" value="MAESTRO-RELATED HEAT DOMAIN-CONTAINING"/>
    <property type="match status" value="1"/>
</dbReference>
<protein>
    <submittedName>
        <fullName evidence="5">Maestro heat-like repeat-containing protein family member 6</fullName>
    </submittedName>
</protein>
<dbReference type="InterPro" id="IPR048465">
    <property type="entry name" value="Maestro-like_HEAT"/>
</dbReference>
<feature type="domain" description="Maestro-like HEAT-repeats" evidence="3">
    <location>
        <begin position="312"/>
        <end position="386"/>
    </location>
</feature>
<dbReference type="GeneTree" id="ENSGT00940000160596"/>
<dbReference type="Gene3D" id="1.25.10.10">
    <property type="entry name" value="Leucine-rich Repeat Variant"/>
    <property type="match status" value="1"/>
</dbReference>
<dbReference type="InterPro" id="IPR016024">
    <property type="entry name" value="ARM-type_fold"/>
</dbReference>
<dbReference type="Pfam" id="PF21047">
    <property type="entry name" value="HEAT_Maestro"/>
    <property type="match status" value="1"/>
</dbReference>
<dbReference type="InParanoid" id="A0A674H222"/>
<dbReference type="GO" id="GO:0005737">
    <property type="term" value="C:cytoplasm"/>
    <property type="evidence" value="ECO:0007669"/>
    <property type="project" value="TreeGrafter"/>
</dbReference>
<dbReference type="InterPro" id="IPR055406">
    <property type="entry name" value="HEAT_Maestro"/>
</dbReference>
<sequence length="882" mass="98845">MAGRFLGLFRVFRGKKKKSPEAAPAQEHENPEQFQPLQDNAALDRTQEKKPARGRFRKTLKTFWKFPCIRRRKTGSAAAEGPAEPGSGLTELQAEPDVSPDLPERSENSDTSVTETRTKILLTSMTEDVDITNAKTRDTQGIANTDTMPSPTLSQELIFDYFKDPCVPSQQQEHENPEQFQPLQDNAALDRTQEKKPARGRFRKTLKMFWKFPCIPRRKTGSAAAEGPAEPGSGLTELQAEPDVSPESTAHSGNNAIHSQRVTAVHMAMAESVAITNTDTRMTQGISKTGTMPTPTVIHAPTTDFLKESAVPSQQQVPAIVRNIHQRLMSQVTVDIWLQIDILRLAEEHPADLVLTLLRCAPACDRAAAMMWRTIGSSSPTVEKVLPTLLCVMENWPLHSMCTSDGDNEEVFALAATLVLWVILQVPKCHEAMNLYSSHLFVALLFHLVITTQQIPSEEVATFWRACWEEHRLHCKPNRFVVQTMKALLCRLQWDHVVLAMERKRGWDTLLCAETQHYAVGLLARVLCHVLDPFCSHIAFRLLRPQSREEPCWDLPSLAFLVEVLGGLDLSECGDSVLEMMSRYLRSECRERRRLALRGLVVLTKDPSMARRMYPLSQSLLELLGDADGEVVSMSLRVFTNVLQHKDILVSSTTAPKLAEALLLLFDHDSNYVLLLSIQLFDKMMNLVVDEGKKPMKKILCQSLLPLFLHCHEDNQRVANASRETLLGVAEFLKKRNLKKLLKKEQLSKFAECLLAEDSSSAAEHLRRALPYLQSPQEPLREAAVRFMGMAGRYLKGQPAELHLLTQALEAMSEDDSPSSTNLEIQEIFGQRCEELRSSAGFREPRSQEEYQETVKRAPGLNVTGAPGTPDAGHSCACCKLP</sequence>
<feature type="compositionally biased region" description="Low complexity" evidence="2">
    <location>
        <begin position="75"/>
        <end position="88"/>
    </location>
</feature>
<feature type="compositionally biased region" description="Low complexity" evidence="2">
    <location>
        <begin position="221"/>
        <end position="234"/>
    </location>
</feature>
<name>A0A674H222_TAEGU</name>
<evidence type="ECO:0000256" key="1">
    <source>
        <dbReference type="ARBA" id="ARBA00022737"/>
    </source>
</evidence>
<keyword evidence="6" id="KW-1185">Reference proteome</keyword>
<evidence type="ECO:0000259" key="4">
    <source>
        <dbReference type="Pfam" id="PF23227"/>
    </source>
</evidence>
<dbReference type="InterPro" id="IPR011989">
    <property type="entry name" value="ARM-like"/>
</dbReference>
<feature type="compositionally biased region" description="Basic and acidic residues" evidence="2">
    <location>
        <begin position="840"/>
        <end position="856"/>
    </location>
</feature>
<dbReference type="InterPro" id="IPR045206">
    <property type="entry name" value="Maestro_heat-like_prot"/>
</dbReference>
<feature type="region of interest" description="Disordered" evidence="2">
    <location>
        <begin position="168"/>
        <end position="198"/>
    </location>
</feature>
<feature type="domain" description="Maestro/Maestro-like HEAT-repeats" evidence="4">
    <location>
        <begin position="577"/>
        <end position="820"/>
    </location>
</feature>
<dbReference type="Ensembl" id="ENSTGUT00000033579.1">
    <property type="protein sequence ID" value="ENSTGUP00000028647.1"/>
    <property type="gene ID" value="ENSTGUG00000019695.1"/>
</dbReference>
<keyword evidence="1" id="KW-0677">Repeat</keyword>
<evidence type="ECO:0000256" key="2">
    <source>
        <dbReference type="SAM" id="MobiDB-lite"/>
    </source>
</evidence>
<dbReference type="OMA" id="CSHIAFR"/>
<evidence type="ECO:0000313" key="5">
    <source>
        <dbReference type="Ensembl" id="ENSTGUP00000028647.1"/>
    </source>
</evidence>
<dbReference type="Pfam" id="PF23227">
    <property type="entry name" value="HEAT_MROH2B_C"/>
    <property type="match status" value="1"/>
</dbReference>
<feature type="region of interest" description="Disordered" evidence="2">
    <location>
        <begin position="840"/>
        <end position="872"/>
    </location>
</feature>
<dbReference type="Proteomes" id="UP000007754">
    <property type="component" value="Chromosome 28"/>
</dbReference>
<reference evidence="5" key="3">
    <citation type="submission" date="2025-09" db="UniProtKB">
        <authorList>
            <consortium name="Ensembl"/>
        </authorList>
    </citation>
    <scope>IDENTIFICATION</scope>
</reference>
<feature type="region of interest" description="Disordered" evidence="2">
    <location>
        <begin position="74"/>
        <end position="116"/>
    </location>
</feature>
<evidence type="ECO:0000313" key="6">
    <source>
        <dbReference type="Proteomes" id="UP000007754"/>
    </source>
</evidence>
<dbReference type="AlphaFoldDB" id="A0A674H222"/>
<reference evidence="5 6" key="1">
    <citation type="journal article" date="2010" name="Nature">
        <title>The genome of a songbird.</title>
        <authorList>
            <person name="Warren W.C."/>
            <person name="Clayton D.F."/>
            <person name="Ellegren H."/>
            <person name="Arnold A.P."/>
            <person name="Hillier L.W."/>
            <person name="Kunstner A."/>
            <person name="Searle S."/>
            <person name="White S."/>
            <person name="Vilella A.J."/>
            <person name="Fairley S."/>
            <person name="Heger A."/>
            <person name="Kong L."/>
            <person name="Ponting C.P."/>
            <person name="Jarvis E.D."/>
            <person name="Mello C.V."/>
            <person name="Minx P."/>
            <person name="Lovell P."/>
            <person name="Velho T.A."/>
            <person name="Ferris M."/>
            <person name="Balakrishnan C.N."/>
            <person name="Sinha S."/>
            <person name="Blatti C."/>
            <person name="London S.E."/>
            <person name="Li Y."/>
            <person name="Lin Y.C."/>
            <person name="George J."/>
            <person name="Sweedler J."/>
            <person name="Southey B."/>
            <person name="Gunaratne P."/>
            <person name="Watson M."/>
            <person name="Nam K."/>
            <person name="Backstrom N."/>
            <person name="Smeds L."/>
            <person name="Nabholz B."/>
            <person name="Itoh Y."/>
            <person name="Whitney O."/>
            <person name="Pfenning A.R."/>
            <person name="Howard J."/>
            <person name="Volker M."/>
            <person name="Skinner B.M."/>
            <person name="Griffin D.K."/>
            <person name="Ye L."/>
            <person name="McLaren W.M."/>
            <person name="Flicek P."/>
            <person name="Quesada V."/>
            <person name="Velasco G."/>
            <person name="Lopez-Otin C."/>
            <person name="Puente X.S."/>
            <person name="Olender T."/>
            <person name="Lancet D."/>
            <person name="Smit A.F."/>
            <person name="Hubley R."/>
            <person name="Konkel M.K."/>
            <person name="Walker J.A."/>
            <person name="Batzer M.A."/>
            <person name="Gu W."/>
            <person name="Pollock D.D."/>
            <person name="Chen L."/>
            <person name="Cheng Z."/>
            <person name="Eichler E.E."/>
            <person name="Stapley J."/>
            <person name="Slate J."/>
            <person name="Ekblom R."/>
            <person name="Birkhead T."/>
            <person name="Burke T."/>
            <person name="Burt D."/>
            <person name="Scharff C."/>
            <person name="Adam I."/>
            <person name="Richard H."/>
            <person name="Sultan M."/>
            <person name="Soldatov A."/>
            <person name="Lehrach H."/>
            <person name="Edwards S.V."/>
            <person name="Yang S.P."/>
            <person name="Li X."/>
            <person name="Graves T."/>
            <person name="Fulton L."/>
            <person name="Nelson J."/>
            <person name="Chinwalla A."/>
            <person name="Hou S."/>
            <person name="Mardis E.R."/>
            <person name="Wilson R.K."/>
        </authorList>
    </citation>
    <scope>NUCLEOTIDE SEQUENCE [LARGE SCALE GENOMIC DNA]</scope>
</reference>
<dbReference type="SUPFAM" id="SSF48371">
    <property type="entry name" value="ARM repeat"/>
    <property type="match status" value="1"/>
</dbReference>
<organism evidence="5 6">
    <name type="scientific">Taeniopygia guttata</name>
    <name type="common">Zebra finch</name>
    <name type="synonym">Poephila guttata</name>
    <dbReference type="NCBI Taxonomy" id="59729"/>
    <lineage>
        <taxon>Eukaryota</taxon>
        <taxon>Metazoa</taxon>
        <taxon>Chordata</taxon>
        <taxon>Craniata</taxon>
        <taxon>Vertebrata</taxon>
        <taxon>Euteleostomi</taxon>
        <taxon>Archelosauria</taxon>
        <taxon>Archosauria</taxon>
        <taxon>Dinosauria</taxon>
        <taxon>Saurischia</taxon>
        <taxon>Theropoda</taxon>
        <taxon>Coelurosauria</taxon>
        <taxon>Aves</taxon>
        <taxon>Neognathae</taxon>
        <taxon>Neoaves</taxon>
        <taxon>Telluraves</taxon>
        <taxon>Australaves</taxon>
        <taxon>Passeriformes</taxon>
        <taxon>Passeroidea</taxon>
        <taxon>Estrildidae</taxon>
        <taxon>Estrildinae</taxon>
        <taxon>Taeniopygia</taxon>
    </lineage>
</organism>
<proteinExistence type="predicted"/>
<feature type="region of interest" description="Disordered" evidence="2">
    <location>
        <begin position="16"/>
        <end position="56"/>
    </location>
</feature>